<dbReference type="Proteomes" id="UP000053240">
    <property type="component" value="Unassembled WGS sequence"/>
</dbReference>
<keyword evidence="6" id="KW-1185">Reference proteome</keyword>
<accession>A0A0N0PC91</accession>
<reference evidence="5 6" key="1">
    <citation type="journal article" date="2015" name="Nat. Commun.">
        <title>Outbred genome sequencing and CRISPR/Cas9 gene editing in butterflies.</title>
        <authorList>
            <person name="Li X."/>
            <person name="Fan D."/>
            <person name="Zhang W."/>
            <person name="Liu G."/>
            <person name="Zhang L."/>
            <person name="Zhao L."/>
            <person name="Fang X."/>
            <person name="Chen L."/>
            <person name="Dong Y."/>
            <person name="Chen Y."/>
            <person name="Ding Y."/>
            <person name="Zhao R."/>
            <person name="Feng M."/>
            <person name="Zhu Y."/>
            <person name="Feng Y."/>
            <person name="Jiang X."/>
            <person name="Zhu D."/>
            <person name="Xiang H."/>
            <person name="Feng X."/>
            <person name="Li S."/>
            <person name="Wang J."/>
            <person name="Zhang G."/>
            <person name="Kronforst M.R."/>
            <person name="Wang W."/>
        </authorList>
    </citation>
    <scope>NUCLEOTIDE SEQUENCE [LARGE SCALE GENOMIC DNA]</scope>
    <source>
        <strain evidence="5">Ya'a_city_454_Pm</strain>
        <tissue evidence="5">Whole body</tissue>
    </source>
</reference>
<keyword evidence="1" id="KW-0479">Metal-binding</keyword>
<dbReference type="Pfam" id="PF04500">
    <property type="entry name" value="FLYWCH"/>
    <property type="match status" value="1"/>
</dbReference>
<proteinExistence type="predicted"/>
<dbReference type="Gene3D" id="2.20.25.240">
    <property type="match status" value="1"/>
</dbReference>
<protein>
    <recommendedName>
        <fullName evidence="4">FLYWCH-type domain-containing protein</fullName>
    </recommendedName>
</protein>
<dbReference type="EMBL" id="KQ460650">
    <property type="protein sequence ID" value="KPJ13094.1"/>
    <property type="molecule type" value="Genomic_DNA"/>
</dbReference>
<name>A0A0N0PC91_PAPMA</name>
<evidence type="ECO:0000256" key="1">
    <source>
        <dbReference type="ARBA" id="ARBA00022723"/>
    </source>
</evidence>
<keyword evidence="2" id="KW-0863">Zinc-finger</keyword>
<dbReference type="InterPro" id="IPR007588">
    <property type="entry name" value="Znf_FLYWCH"/>
</dbReference>
<sequence length="216" mass="24463">MEVMSDFYTQRENELSVAIWAPNYDHNRTIYTSLHKEPAMDPAAALQCSLSEGSHFLISLPKKPGKRAQRKRCTGCYRRLIAEGKSVTVARKIATKVNQQCNNCEKGVSVCRQKFRHNLSGLTASFTQSMRGKPLIVFNNYTYCRHSVRNGIIRWTCSTHSYKCCKAIVKTSGSHIIEVKGFHNHDASELLINRGKTGYDLSLSERIVVKNADMIF</sequence>
<evidence type="ECO:0000256" key="2">
    <source>
        <dbReference type="ARBA" id="ARBA00022771"/>
    </source>
</evidence>
<evidence type="ECO:0000313" key="6">
    <source>
        <dbReference type="Proteomes" id="UP000053240"/>
    </source>
</evidence>
<dbReference type="GO" id="GO:0008270">
    <property type="term" value="F:zinc ion binding"/>
    <property type="evidence" value="ECO:0007669"/>
    <property type="project" value="UniProtKB-KW"/>
</dbReference>
<organism evidence="5 6">
    <name type="scientific">Papilio machaon</name>
    <name type="common">Old World swallowtail butterfly</name>
    <dbReference type="NCBI Taxonomy" id="76193"/>
    <lineage>
        <taxon>Eukaryota</taxon>
        <taxon>Metazoa</taxon>
        <taxon>Ecdysozoa</taxon>
        <taxon>Arthropoda</taxon>
        <taxon>Hexapoda</taxon>
        <taxon>Insecta</taxon>
        <taxon>Pterygota</taxon>
        <taxon>Neoptera</taxon>
        <taxon>Endopterygota</taxon>
        <taxon>Lepidoptera</taxon>
        <taxon>Glossata</taxon>
        <taxon>Ditrysia</taxon>
        <taxon>Papilionoidea</taxon>
        <taxon>Papilionidae</taxon>
        <taxon>Papilioninae</taxon>
        <taxon>Papilio</taxon>
    </lineage>
</organism>
<evidence type="ECO:0000256" key="3">
    <source>
        <dbReference type="ARBA" id="ARBA00022833"/>
    </source>
</evidence>
<feature type="domain" description="FLYWCH-type" evidence="4">
    <location>
        <begin position="126"/>
        <end position="185"/>
    </location>
</feature>
<dbReference type="InParanoid" id="A0A0N0PC91"/>
<keyword evidence="3" id="KW-0862">Zinc</keyword>
<evidence type="ECO:0000313" key="5">
    <source>
        <dbReference type="EMBL" id="KPJ13094.1"/>
    </source>
</evidence>
<gene>
    <name evidence="5" type="ORF">RR48_05203</name>
</gene>
<evidence type="ECO:0000259" key="4">
    <source>
        <dbReference type="Pfam" id="PF04500"/>
    </source>
</evidence>
<dbReference type="AlphaFoldDB" id="A0A0N0PC91"/>